<comment type="caution">
    <text evidence="5">The sequence shown here is derived from an EMBL/GenBank/DDBJ whole genome shotgun (WGS) entry which is preliminary data.</text>
</comment>
<dbReference type="Proteomes" id="UP000828390">
    <property type="component" value="Unassembled WGS sequence"/>
</dbReference>
<dbReference type="AlphaFoldDB" id="A0A9D4I0A8"/>
<sequence length="289" mass="31963">MTDEVLSRTIVIVGKTGDGKSASGNTILGHEHFKSIGGSEAGTRQIAIASCSPTIANCNLNLTLIDTPGWIDCGNVAKSALKQLMPVIRYKPHVFLLVLQVGRFRNEDKNTLDLMRIIFGDIVFKHTILLVTHAMDEDEFNKFVISPKIKQLVGLCGNRVMRIENNRKYRDFNFIEFRRLLNDLKSVYTNKNKNIHKSVIETYCKENHGQKSVDIQLEEMNKELGRRLPDWTTNLIGGVLIGAALVAGGVALAKTDAAITKVGAEIVQKGTVEVVKAVIYGALSKAFLR</sequence>
<keyword evidence="3" id="KW-0342">GTP-binding</keyword>
<dbReference type="Gene3D" id="3.40.50.300">
    <property type="entry name" value="P-loop containing nucleotide triphosphate hydrolases"/>
    <property type="match status" value="1"/>
</dbReference>
<dbReference type="Pfam" id="PF04548">
    <property type="entry name" value="AIG1"/>
    <property type="match status" value="1"/>
</dbReference>
<dbReference type="PROSITE" id="PS51720">
    <property type="entry name" value="G_AIG1"/>
    <property type="match status" value="1"/>
</dbReference>
<feature type="domain" description="AIG1-type G" evidence="4">
    <location>
        <begin position="5"/>
        <end position="205"/>
    </location>
</feature>
<evidence type="ECO:0000256" key="2">
    <source>
        <dbReference type="ARBA" id="ARBA00022741"/>
    </source>
</evidence>
<dbReference type="InterPro" id="IPR045058">
    <property type="entry name" value="GIMA/IAN/Toc"/>
</dbReference>
<reference evidence="5" key="2">
    <citation type="submission" date="2020-11" db="EMBL/GenBank/DDBJ databases">
        <authorList>
            <person name="McCartney M.A."/>
            <person name="Auch B."/>
            <person name="Kono T."/>
            <person name="Mallez S."/>
            <person name="Becker A."/>
            <person name="Gohl D.M."/>
            <person name="Silverstein K.A.T."/>
            <person name="Koren S."/>
            <person name="Bechman K.B."/>
            <person name="Herman A."/>
            <person name="Abrahante J.E."/>
            <person name="Garbe J."/>
        </authorList>
    </citation>
    <scope>NUCLEOTIDE SEQUENCE</scope>
    <source>
        <strain evidence="5">Duluth1</strain>
        <tissue evidence="5">Whole animal</tissue>
    </source>
</reference>
<organism evidence="5 6">
    <name type="scientific">Dreissena polymorpha</name>
    <name type="common">Zebra mussel</name>
    <name type="synonym">Mytilus polymorpha</name>
    <dbReference type="NCBI Taxonomy" id="45954"/>
    <lineage>
        <taxon>Eukaryota</taxon>
        <taxon>Metazoa</taxon>
        <taxon>Spiralia</taxon>
        <taxon>Lophotrochozoa</taxon>
        <taxon>Mollusca</taxon>
        <taxon>Bivalvia</taxon>
        <taxon>Autobranchia</taxon>
        <taxon>Heteroconchia</taxon>
        <taxon>Euheterodonta</taxon>
        <taxon>Imparidentia</taxon>
        <taxon>Neoheterodontei</taxon>
        <taxon>Myida</taxon>
        <taxon>Dreissenoidea</taxon>
        <taxon>Dreissenidae</taxon>
        <taxon>Dreissena</taxon>
    </lineage>
</organism>
<proteinExistence type="inferred from homology"/>
<name>A0A9D4I0A8_DREPO</name>
<dbReference type="PANTHER" id="PTHR10903">
    <property type="entry name" value="GTPASE, IMAP FAMILY MEMBER-RELATED"/>
    <property type="match status" value="1"/>
</dbReference>
<keyword evidence="2" id="KW-0547">Nucleotide-binding</keyword>
<dbReference type="PANTHER" id="PTHR10903:SF184">
    <property type="entry name" value="GTP-BINDING PROTEIN A"/>
    <property type="match status" value="1"/>
</dbReference>
<dbReference type="InterPro" id="IPR006703">
    <property type="entry name" value="G_AIG1"/>
</dbReference>
<gene>
    <name evidence="5" type="ORF">DPMN_045839</name>
</gene>
<comment type="similarity">
    <text evidence="1">Belongs to the TRAFAC class TrmE-Era-EngA-EngB-Septin-like GTPase superfamily. AIG1/Toc34/Toc159-like paraseptin GTPase family. IAN subfamily.</text>
</comment>
<keyword evidence="6" id="KW-1185">Reference proteome</keyword>
<accession>A0A9D4I0A8</accession>
<protein>
    <recommendedName>
        <fullName evidence="4">AIG1-type G domain-containing protein</fullName>
    </recommendedName>
</protein>
<evidence type="ECO:0000313" key="5">
    <source>
        <dbReference type="EMBL" id="KAH3739192.1"/>
    </source>
</evidence>
<reference evidence="5" key="1">
    <citation type="journal article" date="2019" name="bioRxiv">
        <title>The Genome of the Zebra Mussel, Dreissena polymorpha: A Resource for Invasive Species Research.</title>
        <authorList>
            <person name="McCartney M.A."/>
            <person name="Auch B."/>
            <person name="Kono T."/>
            <person name="Mallez S."/>
            <person name="Zhang Y."/>
            <person name="Obille A."/>
            <person name="Becker A."/>
            <person name="Abrahante J.E."/>
            <person name="Garbe J."/>
            <person name="Badalamenti J.P."/>
            <person name="Herman A."/>
            <person name="Mangelson H."/>
            <person name="Liachko I."/>
            <person name="Sullivan S."/>
            <person name="Sone E.D."/>
            <person name="Koren S."/>
            <person name="Silverstein K.A.T."/>
            <person name="Beckman K.B."/>
            <person name="Gohl D.M."/>
        </authorList>
    </citation>
    <scope>NUCLEOTIDE SEQUENCE</scope>
    <source>
        <strain evidence="5">Duluth1</strain>
        <tissue evidence="5">Whole animal</tissue>
    </source>
</reference>
<evidence type="ECO:0000313" key="6">
    <source>
        <dbReference type="Proteomes" id="UP000828390"/>
    </source>
</evidence>
<evidence type="ECO:0000259" key="4">
    <source>
        <dbReference type="PROSITE" id="PS51720"/>
    </source>
</evidence>
<dbReference type="EMBL" id="JAIWYP010000011">
    <property type="protein sequence ID" value="KAH3739192.1"/>
    <property type="molecule type" value="Genomic_DNA"/>
</dbReference>
<dbReference type="GO" id="GO:0005525">
    <property type="term" value="F:GTP binding"/>
    <property type="evidence" value="ECO:0007669"/>
    <property type="project" value="UniProtKB-KW"/>
</dbReference>
<dbReference type="InterPro" id="IPR027417">
    <property type="entry name" value="P-loop_NTPase"/>
</dbReference>
<evidence type="ECO:0000256" key="3">
    <source>
        <dbReference type="ARBA" id="ARBA00023134"/>
    </source>
</evidence>
<evidence type="ECO:0000256" key="1">
    <source>
        <dbReference type="ARBA" id="ARBA00008535"/>
    </source>
</evidence>
<dbReference type="SUPFAM" id="SSF52540">
    <property type="entry name" value="P-loop containing nucleoside triphosphate hydrolases"/>
    <property type="match status" value="1"/>
</dbReference>